<accession>A0ABV3E242</accession>
<dbReference type="EMBL" id="JBEZLS010000005">
    <property type="protein sequence ID" value="MEU9351226.1"/>
    <property type="molecule type" value="Genomic_DNA"/>
</dbReference>
<organism evidence="1 2">
    <name type="scientific">Streptomyces griseoloalbus</name>
    <dbReference type="NCBI Taxonomy" id="67303"/>
    <lineage>
        <taxon>Bacteria</taxon>
        <taxon>Bacillati</taxon>
        <taxon>Actinomycetota</taxon>
        <taxon>Actinomycetes</taxon>
        <taxon>Kitasatosporales</taxon>
        <taxon>Streptomycetaceae</taxon>
        <taxon>Streptomyces</taxon>
    </lineage>
</organism>
<evidence type="ECO:0000313" key="2">
    <source>
        <dbReference type="Proteomes" id="UP001551582"/>
    </source>
</evidence>
<comment type="caution">
    <text evidence="1">The sequence shown here is derived from an EMBL/GenBank/DDBJ whole genome shotgun (WGS) entry which is preliminary data.</text>
</comment>
<sequence>MADIYELQLSLDLPNSLTPQDLALLRWHLGEDGGRQDDGYEYPLWDARGSARRIGGVLVGELRYDENMSEWSLTVRQEAHPDEFDDLRRMVLWLGARTTTVGVIGYLRFYEAHLPDVLIAQSGSVRCAILRVEKVVESAAEVIPDPYA</sequence>
<dbReference type="Proteomes" id="UP001551582">
    <property type="component" value="Unassembled WGS sequence"/>
</dbReference>
<dbReference type="RefSeq" id="WP_359977879.1">
    <property type="nucleotide sequence ID" value="NZ_JBEZLS010000005.1"/>
</dbReference>
<proteinExistence type="predicted"/>
<gene>
    <name evidence="1" type="ORF">AB0D65_09425</name>
</gene>
<protein>
    <submittedName>
        <fullName evidence="1">Uncharacterized protein</fullName>
    </submittedName>
</protein>
<name>A0ABV3E242_9ACTN</name>
<keyword evidence="2" id="KW-1185">Reference proteome</keyword>
<reference evidence="1 2" key="1">
    <citation type="submission" date="2024-06" db="EMBL/GenBank/DDBJ databases">
        <title>The Natural Products Discovery Center: Release of the First 8490 Sequenced Strains for Exploring Actinobacteria Biosynthetic Diversity.</title>
        <authorList>
            <person name="Kalkreuter E."/>
            <person name="Kautsar S.A."/>
            <person name="Yang D."/>
            <person name="Bader C.D."/>
            <person name="Teijaro C.N."/>
            <person name="Fluegel L."/>
            <person name="Davis C.M."/>
            <person name="Simpson J.R."/>
            <person name="Lauterbach L."/>
            <person name="Steele A.D."/>
            <person name="Gui C."/>
            <person name="Meng S."/>
            <person name="Li G."/>
            <person name="Viehrig K."/>
            <person name="Ye F."/>
            <person name="Su P."/>
            <person name="Kiefer A.F."/>
            <person name="Nichols A."/>
            <person name="Cepeda A.J."/>
            <person name="Yan W."/>
            <person name="Fan B."/>
            <person name="Jiang Y."/>
            <person name="Adhikari A."/>
            <person name="Zheng C.-J."/>
            <person name="Schuster L."/>
            <person name="Cowan T.M."/>
            <person name="Smanski M.J."/>
            <person name="Chevrette M.G."/>
            <person name="De Carvalho L.P.S."/>
            <person name="Shen B."/>
        </authorList>
    </citation>
    <scope>NUCLEOTIDE SEQUENCE [LARGE SCALE GENOMIC DNA]</scope>
    <source>
        <strain evidence="1 2">NPDC048274</strain>
    </source>
</reference>
<evidence type="ECO:0000313" key="1">
    <source>
        <dbReference type="EMBL" id="MEU9351226.1"/>
    </source>
</evidence>